<gene>
    <name evidence="7" type="ORF">C1SCF055_LOCUS4884</name>
</gene>
<evidence type="ECO:0000256" key="4">
    <source>
        <dbReference type="PROSITE-ProRule" id="PRU00175"/>
    </source>
</evidence>
<organism evidence="7">
    <name type="scientific">Cladocopium goreaui</name>
    <dbReference type="NCBI Taxonomy" id="2562237"/>
    <lineage>
        <taxon>Eukaryota</taxon>
        <taxon>Sar</taxon>
        <taxon>Alveolata</taxon>
        <taxon>Dinophyceae</taxon>
        <taxon>Suessiales</taxon>
        <taxon>Symbiodiniaceae</taxon>
        <taxon>Cladocopium</taxon>
    </lineage>
</organism>
<comment type="caution">
    <text evidence="7">The sequence shown here is derived from an EMBL/GenBank/DDBJ whole genome shotgun (WGS) entry which is preliminary data.</text>
</comment>
<dbReference type="GO" id="GO:0005634">
    <property type="term" value="C:nucleus"/>
    <property type="evidence" value="ECO:0007669"/>
    <property type="project" value="TreeGrafter"/>
</dbReference>
<dbReference type="SUPFAM" id="SSF57850">
    <property type="entry name" value="RING/U-box"/>
    <property type="match status" value="1"/>
</dbReference>
<evidence type="ECO:0000256" key="5">
    <source>
        <dbReference type="SAM" id="Phobius"/>
    </source>
</evidence>
<dbReference type="InterPro" id="IPR013083">
    <property type="entry name" value="Znf_RING/FYVE/PHD"/>
</dbReference>
<reference evidence="7" key="1">
    <citation type="submission" date="2022-10" db="EMBL/GenBank/DDBJ databases">
        <authorList>
            <person name="Chen Y."/>
            <person name="Dougan E. K."/>
            <person name="Chan C."/>
            <person name="Rhodes N."/>
            <person name="Thang M."/>
        </authorList>
    </citation>
    <scope>NUCLEOTIDE SEQUENCE</scope>
</reference>
<evidence type="ECO:0000256" key="3">
    <source>
        <dbReference type="ARBA" id="ARBA00022833"/>
    </source>
</evidence>
<keyword evidence="5" id="KW-0812">Transmembrane</keyword>
<dbReference type="PROSITE" id="PS50089">
    <property type="entry name" value="ZF_RING_2"/>
    <property type="match status" value="1"/>
</dbReference>
<evidence type="ECO:0000313" key="10">
    <source>
        <dbReference type="Proteomes" id="UP001152797"/>
    </source>
</evidence>
<dbReference type="EMBL" id="CAMXCT030000289">
    <property type="protein sequence ID" value="CAL4763995.1"/>
    <property type="molecule type" value="Genomic_DNA"/>
</dbReference>
<keyword evidence="1" id="KW-0479">Metal-binding</keyword>
<dbReference type="Proteomes" id="UP001152797">
    <property type="component" value="Unassembled WGS sequence"/>
</dbReference>
<dbReference type="Pfam" id="PF13639">
    <property type="entry name" value="zf-RING_2"/>
    <property type="match status" value="1"/>
</dbReference>
<proteinExistence type="predicted"/>
<protein>
    <submittedName>
        <fullName evidence="9">RING finger protein 150</fullName>
    </submittedName>
</protein>
<dbReference type="GO" id="GO:0061630">
    <property type="term" value="F:ubiquitin protein ligase activity"/>
    <property type="evidence" value="ECO:0007669"/>
    <property type="project" value="TreeGrafter"/>
</dbReference>
<dbReference type="InterPro" id="IPR051834">
    <property type="entry name" value="RING_finger_E3_ligase"/>
</dbReference>
<dbReference type="Gene3D" id="3.30.40.10">
    <property type="entry name" value="Zinc/RING finger domain, C3HC4 (zinc finger)"/>
    <property type="match status" value="1"/>
</dbReference>
<evidence type="ECO:0000256" key="1">
    <source>
        <dbReference type="ARBA" id="ARBA00022723"/>
    </source>
</evidence>
<dbReference type="PANTHER" id="PTHR45931">
    <property type="entry name" value="SI:CH211-59O9.10"/>
    <property type="match status" value="1"/>
</dbReference>
<keyword evidence="10" id="KW-1185">Reference proteome</keyword>
<name>A0A9P1FHT0_9DINO</name>
<dbReference type="AlphaFoldDB" id="A0A9P1FHT0"/>
<evidence type="ECO:0000256" key="2">
    <source>
        <dbReference type="ARBA" id="ARBA00022771"/>
    </source>
</evidence>
<dbReference type="EMBL" id="CAMXCT020000289">
    <property type="protein sequence ID" value="CAL1130058.1"/>
    <property type="molecule type" value="Genomic_DNA"/>
</dbReference>
<dbReference type="PANTHER" id="PTHR45931:SF3">
    <property type="entry name" value="RING ZINC FINGER-CONTAINING PROTEIN"/>
    <property type="match status" value="1"/>
</dbReference>
<feature type="domain" description="RING-type" evidence="6">
    <location>
        <begin position="224"/>
        <end position="265"/>
    </location>
</feature>
<dbReference type="SMART" id="SM00184">
    <property type="entry name" value="RING"/>
    <property type="match status" value="1"/>
</dbReference>
<dbReference type="GO" id="GO:0006511">
    <property type="term" value="P:ubiquitin-dependent protein catabolic process"/>
    <property type="evidence" value="ECO:0007669"/>
    <property type="project" value="TreeGrafter"/>
</dbReference>
<dbReference type="EMBL" id="CAMXCT010000289">
    <property type="protein sequence ID" value="CAI3976683.1"/>
    <property type="molecule type" value="Genomic_DNA"/>
</dbReference>
<keyword evidence="2 4" id="KW-0863">Zinc-finger</keyword>
<feature type="transmembrane region" description="Helical" evidence="5">
    <location>
        <begin position="118"/>
        <end position="139"/>
    </location>
</feature>
<evidence type="ECO:0000313" key="8">
    <source>
        <dbReference type="EMBL" id="CAL1130058.1"/>
    </source>
</evidence>
<dbReference type="OrthoDB" id="439844at2759"/>
<feature type="transmembrane region" description="Helical" evidence="5">
    <location>
        <begin position="76"/>
        <end position="97"/>
    </location>
</feature>
<accession>A0A9P1FHT0</accession>
<evidence type="ECO:0000313" key="9">
    <source>
        <dbReference type="EMBL" id="CAL4763995.1"/>
    </source>
</evidence>
<keyword evidence="5" id="KW-0472">Membrane</keyword>
<dbReference type="GO" id="GO:0008270">
    <property type="term" value="F:zinc ion binding"/>
    <property type="evidence" value="ECO:0007669"/>
    <property type="project" value="UniProtKB-KW"/>
</dbReference>
<evidence type="ECO:0000259" key="6">
    <source>
        <dbReference type="PROSITE" id="PS50089"/>
    </source>
</evidence>
<reference evidence="8" key="2">
    <citation type="submission" date="2024-04" db="EMBL/GenBank/DDBJ databases">
        <authorList>
            <person name="Chen Y."/>
            <person name="Shah S."/>
            <person name="Dougan E. K."/>
            <person name="Thang M."/>
            <person name="Chan C."/>
        </authorList>
    </citation>
    <scope>NUCLEOTIDE SEQUENCE [LARGE SCALE GENOMIC DNA]</scope>
</reference>
<keyword evidence="5" id="KW-1133">Transmembrane helix</keyword>
<evidence type="ECO:0000313" key="7">
    <source>
        <dbReference type="EMBL" id="CAI3976683.1"/>
    </source>
</evidence>
<sequence length="272" mass="29579">MSSDATASFTSDAEVRQEASRTVRASLEQVIEVAFARCNRCVMCLAMLLAGGLLVVATWAELVYSGHEGDHCDQPLAMMLRLIFLIIIVQTMQRAITRHCLCYDMAQDGPVEPCRVRLFRFLSLLAAVAWPVAAGWMLMKSESCSSQLKLAVALIIGYYCALVAVVVVLPFIVISGLLCLIRRGLVALPRMPGAAPEGALDQLPEITFDATRFNDEPLGFPSACAVCLDPFNGQKVIVQTPCGHIFHKRCLGGWMQVARSCPLCRSDVAGEA</sequence>
<dbReference type="InterPro" id="IPR001841">
    <property type="entry name" value="Znf_RING"/>
</dbReference>
<feature type="transmembrane region" description="Helical" evidence="5">
    <location>
        <begin position="42"/>
        <end position="64"/>
    </location>
</feature>
<keyword evidence="3" id="KW-0862">Zinc</keyword>
<feature type="transmembrane region" description="Helical" evidence="5">
    <location>
        <begin position="151"/>
        <end position="181"/>
    </location>
</feature>